<protein>
    <submittedName>
        <fullName evidence="1">2316_t:CDS:1</fullName>
    </submittedName>
</protein>
<dbReference type="EMBL" id="CAJVPM010010630">
    <property type="protein sequence ID" value="CAG8574783.1"/>
    <property type="molecule type" value="Genomic_DNA"/>
</dbReference>
<reference evidence="1" key="1">
    <citation type="submission" date="2021-06" db="EMBL/GenBank/DDBJ databases">
        <authorList>
            <person name="Kallberg Y."/>
            <person name="Tangrot J."/>
            <person name="Rosling A."/>
        </authorList>
    </citation>
    <scope>NUCLEOTIDE SEQUENCE</scope>
    <source>
        <strain evidence="1">AU212A</strain>
    </source>
</reference>
<evidence type="ECO:0000313" key="1">
    <source>
        <dbReference type="EMBL" id="CAG8574783.1"/>
    </source>
</evidence>
<comment type="caution">
    <text evidence="1">The sequence shown here is derived from an EMBL/GenBank/DDBJ whole genome shotgun (WGS) entry which is preliminary data.</text>
</comment>
<gene>
    <name evidence="1" type="ORF">SCALOS_LOCUS5978</name>
</gene>
<accession>A0ACA9M7Q0</accession>
<proteinExistence type="predicted"/>
<evidence type="ECO:0000313" key="2">
    <source>
        <dbReference type="Proteomes" id="UP000789860"/>
    </source>
</evidence>
<name>A0ACA9M7Q0_9GLOM</name>
<organism evidence="1 2">
    <name type="scientific">Scutellospora calospora</name>
    <dbReference type="NCBI Taxonomy" id="85575"/>
    <lineage>
        <taxon>Eukaryota</taxon>
        <taxon>Fungi</taxon>
        <taxon>Fungi incertae sedis</taxon>
        <taxon>Mucoromycota</taxon>
        <taxon>Glomeromycotina</taxon>
        <taxon>Glomeromycetes</taxon>
        <taxon>Diversisporales</taxon>
        <taxon>Gigasporaceae</taxon>
        <taxon>Scutellospora</taxon>
    </lineage>
</organism>
<feature type="non-terminal residue" evidence="1">
    <location>
        <position position="250"/>
    </location>
</feature>
<sequence length="250" mass="30509">MDRFIESRKRLNLSWNEKEVKKLLEAVIKYGTNWKIIWEEYFKPNRNPNSLRGKWERLYYAKQRPSYHNPWTSEENKLLIDGVNKFGVGKWAQISKLFPQRDRHQIKNHWIDIFYGNRGKWTTEEDNLLFKLVDKYGLKWTLIGKHLNRARNDIYSRYFIIIRKKWTTDENLSLRNLIAKYGENWKIISDHFPNRSVYDIKMHYKQCSSINPNVNKGRWKPEEIKAFDEAFHKFGKKWRHIAEFVRTRTP</sequence>
<dbReference type="Proteomes" id="UP000789860">
    <property type="component" value="Unassembled WGS sequence"/>
</dbReference>
<keyword evidence="2" id="KW-1185">Reference proteome</keyword>